<evidence type="ECO:0000313" key="3">
    <source>
        <dbReference type="Proteomes" id="UP000032289"/>
    </source>
</evidence>
<gene>
    <name evidence="2" type="ORF">ab3b_00872</name>
</gene>
<name>A0A0D1M220_9LACO</name>
<dbReference type="AlphaFoldDB" id="A0A0D1M220"/>
<comment type="caution">
    <text evidence="2">The sequence shown here is derived from an EMBL/GenBank/DDBJ whole genome shotgun (WGS) entry which is preliminary data.</text>
</comment>
<organism evidence="2 3">
    <name type="scientific">Weissella cibaria</name>
    <dbReference type="NCBI Taxonomy" id="137591"/>
    <lineage>
        <taxon>Bacteria</taxon>
        <taxon>Bacillati</taxon>
        <taxon>Bacillota</taxon>
        <taxon>Bacilli</taxon>
        <taxon>Lactobacillales</taxon>
        <taxon>Lactobacillaceae</taxon>
        <taxon>Weissella</taxon>
    </lineage>
</organism>
<keyword evidence="1" id="KW-0472">Membrane</keyword>
<protein>
    <submittedName>
        <fullName evidence="2">Uncharacterized protein</fullName>
    </submittedName>
</protein>
<evidence type="ECO:0000256" key="1">
    <source>
        <dbReference type="SAM" id="Phobius"/>
    </source>
</evidence>
<feature type="transmembrane region" description="Helical" evidence="1">
    <location>
        <begin position="12"/>
        <end position="38"/>
    </location>
</feature>
<proteinExistence type="predicted"/>
<accession>A0A0D1M220</accession>
<sequence length="245" mass="26709">MGRPERIDVKSFLEYMGMLMAIVGWVVIAFGVFMLLGAFGNMKTEPKKTVAGMFIFGVVLIALGFAIKPSHNDKTAEPKKETSSVSKKVSSSASSSATVVPETDAQLLNEFKSDLTNGDTNDFVNQYIKLDMKTQSAYYQKFRTVSPVSVTGQAFQKNSTGSRLFLYVNTDDQPAVHLDRSNSYDGVQDAGQLHNVFIAKAQPGTFSNVDLMSNVTVQGTLGATNVYEQGKIDMPFDLNDATLAQ</sequence>
<keyword evidence="1" id="KW-1133">Transmembrane helix</keyword>
<keyword evidence="1" id="KW-0812">Transmembrane</keyword>
<evidence type="ECO:0000313" key="2">
    <source>
        <dbReference type="EMBL" id="KIU24947.1"/>
    </source>
</evidence>
<dbReference type="EMBL" id="JWHT01000021">
    <property type="protein sequence ID" value="KIU24947.1"/>
    <property type="molecule type" value="Genomic_DNA"/>
</dbReference>
<reference evidence="2 3" key="1">
    <citation type="journal article" date="2015" name="Microbiology (Mosc.)">
        <title>Genomics of the Weissella cibaria species with an examination of its metabolic traits.</title>
        <authorList>
            <person name="Lynch K.M."/>
            <person name="Lucid A."/>
            <person name="Arendt E.K."/>
            <person name="Sleator R.D."/>
            <person name="Lucey B."/>
            <person name="Coffey A."/>
        </authorList>
    </citation>
    <scope>NUCLEOTIDE SEQUENCE [LARGE SCALE GENOMIC DNA]</scope>
    <source>
        <strain evidence="2 3">AB3b</strain>
    </source>
</reference>
<feature type="transmembrane region" description="Helical" evidence="1">
    <location>
        <begin position="50"/>
        <end position="67"/>
    </location>
</feature>
<dbReference type="PATRIC" id="fig|137591.24.peg.855"/>
<dbReference type="Proteomes" id="UP000032289">
    <property type="component" value="Unassembled WGS sequence"/>
</dbReference>